<proteinExistence type="predicted"/>
<organism evidence="1 2">
    <name type="scientific">Sorangium cellulosum</name>
    <name type="common">Polyangium cellulosum</name>
    <dbReference type="NCBI Taxonomy" id="56"/>
    <lineage>
        <taxon>Bacteria</taxon>
        <taxon>Pseudomonadati</taxon>
        <taxon>Myxococcota</taxon>
        <taxon>Polyangia</taxon>
        <taxon>Polyangiales</taxon>
        <taxon>Polyangiaceae</taxon>
        <taxon>Sorangium</taxon>
    </lineage>
</organism>
<gene>
    <name evidence="1" type="ORF">SOCE836_098840</name>
</gene>
<reference evidence="1 2" key="1">
    <citation type="submission" date="2015-09" db="EMBL/GenBank/DDBJ databases">
        <title>Sorangium comparison.</title>
        <authorList>
            <person name="Zaburannyi N."/>
            <person name="Bunk B."/>
            <person name="Overmann J."/>
            <person name="Mueller R."/>
        </authorList>
    </citation>
    <scope>NUCLEOTIDE SEQUENCE [LARGE SCALE GENOMIC DNA]</scope>
    <source>
        <strain evidence="1 2">So ce836</strain>
    </source>
</reference>
<dbReference type="Proteomes" id="UP000295497">
    <property type="component" value="Chromosome"/>
</dbReference>
<dbReference type="AlphaFoldDB" id="A0A4P2R3L7"/>
<sequence>MSSFAVMPLGRVHIVTVPCVLPGAVDPGEHARQVAELVVGREVDHHADDAILAEPDDRVSPVRRRALSGDQRHRPLPVALGVGIAFAICTPSFAAVPSNFEREE</sequence>
<evidence type="ECO:0000313" key="1">
    <source>
        <dbReference type="EMBL" id="AUX37654.1"/>
    </source>
</evidence>
<name>A0A4P2R3L7_SORCE</name>
<protein>
    <submittedName>
        <fullName evidence="1">Uncharacterized protein</fullName>
    </submittedName>
</protein>
<accession>A0A4P2R3L7</accession>
<dbReference type="EMBL" id="CP012672">
    <property type="protein sequence ID" value="AUX37654.1"/>
    <property type="molecule type" value="Genomic_DNA"/>
</dbReference>
<evidence type="ECO:0000313" key="2">
    <source>
        <dbReference type="Proteomes" id="UP000295497"/>
    </source>
</evidence>